<keyword evidence="6 8" id="KW-0446">Lipid-binding</keyword>
<evidence type="ECO:0000256" key="6">
    <source>
        <dbReference type="ARBA" id="ARBA00023121"/>
    </source>
</evidence>
<dbReference type="Pfam" id="PF00308">
    <property type="entry name" value="Bac_DnaA"/>
    <property type="match status" value="1"/>
</dbReference>
<evidence type="ECO:0000259" key="13">
    <source>
        <dbReference type="SMART" id="SM00760"/>
    </source>
</evidence>
<dbReference type="Gene3D" id="3.30.300.180">
    <property type="match status" value="1"/>
</dbReference>
<dbReference type="InterPro" id="IPR001957">
    <property type="entry name" value="Chromosome_initiator_DnaA"/>
</dbReference>
<dbReference type="CDD" id="cd06571">
    <property type="entry name" value="Bac_DnaA_C"/>
    <property type="match status" value="1"/>
</dbReference>
<dbReference type="InterPro" id="IPR038454">
    <property type="entry name" value="DnaA_N_sf"/>
</dbReference>
<dbReference type="InterPro" id="IPR003593">
    <property type="entry name" value="AAA+_ATPase"/>
</dbReference>
<keyword evidence="15" id="KW-1185">Reference proteome</keyword>
<comment type="subunit">
    <text evidence="8">Oligomerizes as a right-handed, spiral filament on DNA at oriC.</text>
</comment>
<comment type="caution">
    <text evidence="8">Lacks conserved residue(s) required for the propagation of feature annotation.</text>
</comment>
<dbReference type="Pfam" id="PF08299">
    <property type="entry name" value="Bac_DnaA_C"/>
    <property type="match status" value="1"/>
</dbReference>
<keyword evidence="7 8" id="KW-0238">DNA-binding</keyword>
<comment type="domain">
    <text evidence="8">Domain I is involved in oligomerization and binding regulators, domain II is flexibile and of varying length in different bacteria, domain III forms the AAA+ region, while domain IV binds dsDNA.</text>
</comment>
<dbReference type="HAMAP" id="MF_00377">
    <property type="entry name" value="DnaA_bact"/>
    <property type="match status" value="1"/>
</dbReference>
<evidence type="ECO:0000256" key="5">
    <source>
        <dbReference type="ARBA" id="ARBA00022840"/>
    </source>
</evidence>
<dbReference type="CDD" id="cd00009">
    <property type="entry name" value="AAA"/>
    <property type="match status" value="1"/>
</dbReference>
<dbReference type="InterPro" id="IPR020591">
    <property type="entry name" value="Chromosome_initiator_DnaA-like"/>
</dbReference>
<dbReference type="SMART" id="SM00760">
    <property type="entry name" value="Bac_DnaA_C"/>
    <property type="match status" value="1"/>
</dbReference>
<gene>
    <name evidence="8 14" type="primary">dnaA</name>
    <name evidence="14" type="ORF">H8700_08050</name>
</gene>
<feature type="domain" description="AAA+ ATPase" evidence="12">
    <location>
        <begin position="144"/>
        <end position="279"/>
    </location>
</feature>
<feature type="binding site" evidence="8">
    <location>
        <position position="157"/>
    </location>
    <ligand>
        <name>ATP</name>
        <dbReference type="ChEBI" id="CHEBI:30616"/>
    </ligand>
</feature>
<keyword evidence="3 8" id="KW-0235">DNA replication</keyword>
<sequence length="457" mass="51969">MEYELQQNWDKILEHMHIAFSISDVVFRTFIKKLNVYSVQDNLLTILIDDTEIGDSKSFIQKKYSTFLAASIEEITGVHYQLKFISLSELDPINRENKTKAPEVKRNIPSNINPNYTFDTFIVGDNNDFAQAASLKVAEKPGESINPLYIYGGAGLGKTHLMHAIANYILENDPSKRVVYVTSEKFTNEIVEAVRGSNNDHSQSLKAFREKYRENVDVLLIDDIQFIIGKEATQQEFFFTFSHLTDSKKQVIISSDKHPSTMTTLDERFRSRFEMGITVDVKAPTYETRMAILRSKVDQENIHIDDSILDFIASNIISNIRELQGAINKVISFSSLCGKEVTMDLAKEALSDKINPDIKRPITIDYILETVADHFGITVKDILSNKRSSNIAYPRHICMYICRELTTSPLAEIGNKLGNRHHSTVLHSVEIIENKIAENDAETIQNIDVLKKKIDPQ</sequence>
<feature type="binding site" evidence="8">
    <location>
        <position position="158"/>
    </location>
    <ligand>
        <name>ATP</name>
        <dbReference type="ChEBI" id="CHEBI:30616"/>
    </ligand>
</feature>
<evidence type="ECO:0000256" key="7">
    <source>
        <dbReference type="ARBA" id="ARBA00023125"/>
    </source>
</evidence>
<feature type="region of interest" description="Domain IV, binds dsDNA" evidence="8">
    <location>
        <begin position="335"/>
        <end position="457"/>
    </location>
</feature>
<protein>
    <recommendedName>
        <fullName evidence="8 9">Chromosomal replication initiator protein DnaA</fullName>
    </recommendedName>
</protein>
<evidence type="ECO:0000256" key="8">
    <source>
        <dbReference type="HAMAP-Rule" id="MF_00377"/>
    </source>
</evidence>
<dbReference type="PANTHER" id="PTHR30050:SF2">
    <property type="entry name" value="CHROMOSOMAL REPLICATION INITIATOR PROTEIN DNAA"/>
    <property type="match status" value="1"/>
</dbReference>
<dbReference type="PANTHER" id="PTHR30050">
    <property type="entry name" value="CHROMOSOMAL REPLICATION INITIATOR PROTEIN DNAA"/>
    <property type="match status" value="1"/>
</dbReference>
<evidence type="ECO:0000256" key="11">
    <source>
        <dbReference type="RuleBase" id="RU004227"/>
    </source>
</evidence>
<keyword evidence="4 8" id="KW-0547">Nucleotide-binding</keyword>
<comment type="function">
    <text evidence="8 10">Plays an essential role in the initiation and regulation of chromosomal replication. ATP-DnaA binds to the origin of replication (oriC) to initiate formation of the DNA replication initiation complex once per cell cycle. Binds the DnaA box (a 9 base pair repeat at the origin) and separates the double-stranded (ds)DNA. Forms a right-handed helical filament on oriC DNA; dsDNA binds to the exterior of the filament while single-stranded (ss)DNA is stabiized in the filament's interior. The ATP-DnaA-oriC complex binds and stabilizes one strand of the AT-rich DNA unwinding element (DUE), permitting loading of DNA polymerase. After initiation quickly degrades to an ADP-DnaA complex that is not apt for DNA replication. Binds acidic phospholipids.</text>
</comment>
<feature type="binding site" evidence="8">
    <location>
        <position position="159"/>
    </location>
    <ligand>
        <name>ATP</name>
        <dbReference type="ChEBI" id="CHEBI:30616"/>
    </ligand>
</feature>
<dbReference type="Gene3D" id="3.40.50.300">
    <property type="entry name" value="P-loop containing nucleotide triphosphate hydrolases"/>
    <property type="match status" value="1"/>
</dbReference>
<evidence type="ECO:0000256" key="9">
    <source>
        <dbReference type="NCBIfam" id="TIGR00362"/>
    </source>
</evidence>
<dbReference type="NCBIfam" id="TIGR00362">
    <property type="entry name" value="DnaA"/>
    <property type="match status" value="1"/>
</dbReference>
<dbReference type="RefSeq" id="WP_022142646.1">
    <property type="nucleotide sequence ID" value="NZ_JACRSW010000030.1"/>
</dbReference>
<dbReference type="SUPFAM" id="SSF48295">
    <property type="entry name" value="TrpR-like"/>
    <property type="match status" value="1"/>
</dbReference>
<evidence type="ECO:0000256" key="1">
    <source>
        <dbReference type="ARBA" id="ARBA00006583"/>
    </source>
</evidence>
<name>A0ABR7MVY4_9FIRM</name>
<reference evidence="14 15" key="1">
    <citation type="submission" date="2020-08" db="EMBL/GenBank/DDBJ databases">
        <title>Genome public.</title>
        <authorList>
            <person name="Liu C."/>
            <person name="Sun Q."/>
        </authorList>
    </citation>
    <scope>NUCLEOTIDE SEQUENCE [LARGE SCALE GENOMIC DNA]</scope>
    <source>
        <strain evidence="14 15">BX3</strain>
    </source>
</reference>
<dbReference type="SMART" id="SM00382">
    <property type="entry name" value="AAA"/>
    <property type="match status" value="1"/>
</dbReference>
<dbReference type="InterPro" id="IPR013159">
    <property type="entry name" value="DnaA_C"/>
</dbReference>
<comment type="caution">
    <text evidence="14">The sequence shown here is derived from an EMBL/GenBank/DDBJ whole genome shotgun (WGS) entry which is preliminary data.</text>
</comment>
<proteinExistence type="inferred from homology"/>
<dbReference type="InterPro" id="IPR013317">
    <property type="entry name" value="DnaA_dom"/>
</dbReference>
<evidence type="ECO:0000313" key="14">
    <source>
        <dbReference type="EMBL" id="MBC8557660.1"/>
    </source>
</evidence>
<keyword evidence="2 8" id="KW-0963">Cytoplasm</keyword>
<dbReference type="EMBL" id="JACRSW010000030">
    <property type="protein sequence ID" value="MBC8557660.1"/>
    <property type="molecule type" value="Genomic_DNA"/>
</dbReference>
<dbReference type="SUPFAM" id="SSF52540">
    <property type="entry name" value="P-loop containing nucleoside triphosphate hydrolases"/>
    <property type="match status" value="1"/>
</dbReference>
<feature type="binding site" evidence="8">
    <location>
        <position position="155"/>
    </location>
    <ligand>
        <name>ATP</name>
        <dbReference type="ChEBI" id="CHEBI:30616"/>
    </ligand>
</feature>
<dbReference type="PRINTS" id="PR00051">
    <property type="entry name" value="DNAA"/>
</dbReference>
<accession>A0ABR7MVY4</accession>
<dbReference type="InterPro" id="IPR018312">
    <property type="entry name" value="Chromosome_initiator_DnaA_CS"/>
</dbReference>
<dbReference type="Proteomes" id="UP000637513">
    <property type="component" value="Unassembled WGS sequence"/>
</dbReference>
<comment type="subcellular location">
    <subcellularLocation>
        <location evidence="8">Cytoplasm</location>
    </subcellularLocation>
</comment>
<dbReference type="PROSITE" id="PS01008">
    <property type="entry name" value="DNAA"/>
    <property type="match status" value="1"/>
</dbReference>
<dbReference type="InterPro" id="IPR010921">
    <property type="entry name" value="Trp_repressor/repl_initiator"/>
</dbReference>
<evidence type="ECO:0000256" key="3">
    <source>
        <dbReference type="ARBA" id="ARBA00022705"/>
    </source>
</evidence>
<comment type="similarity">
    <text evidence="1 8 11">Belongs to the DnaA family.</text>
</comment>
<evidence type="ECO:0000256" key="4">
    <source>
        <dbReference type="ARBA" id="ARBA00022741"/>
    </source>
</evidence>
<keyword evidence="5 8" id="KW-0067">ATP-binding</keyword>
<dbReference type="Gene3D" id="1.10.1750.10">
    <property type="match status" value="1"/>
</dbReference>
<organism evidence="14 15">
    <name type="scientific">Jutongia hominis</name>
    <dbReference type="NCBI Taxonomy" id="2763664"/>
    <lineage>
        <taxon>Bacteria</taxon>
        <taxon>Bacillati</taxon>
        <taxon>Bacillota</taxon>
        <taxon>Clostridia</taxon>
        <taxon>Lachnospirales</taxon>
        <taxon>Lachnospiraceae</taxon>
        <taxon>Jutongia</taxon>
    </lineage>
</organism>
<feature type="region of interest" description="Domain I, interacts with DnaA modulators" evidence="8">
    <location>
        <begin position="1"/>
        <end position="98"/>
    </location>
</feature>
<evidence type="ECO:0000256" key="2">
    <source>
        <dbReference type="ARBA" id="ARBA00022490"/>
    </source>
</evidence>
<evidence type="ECO:0000313" key="15">
    <source>
        <dbReference type="Proteomes" id="UP000637513"/>
    </source>
</evidence>
<evidence type="ECO:0000259" key="12">
    <source>
        <dbReference type="SMART" id="SM00382"/>
    </source>
</evidence>
<feature type="domain" description="Chromosomal replication initiator DnaA C-terminal" evidence="13">
    <location>
        <begin position="363"/>
        <end position="432"/>
    </location>
</feature>
<evidence type="ECO:0000256" key="10">
    <source>
        <dbReference type="RuleBase" id="RU000577"/>
    </source>
</evidence>
<dbReference type="Gene3D" id="1.10.8.60">
    <property type="match status" value="1"/>
</dbReference>
<dbReference type="InterPro" id="IPR027417">
    <property type="entry name" value="P-loop_NTPase"/>
</dbReference>